<organism evidence="5 6">
    <name type="scientific">Clostridium rhizosphaerae</name>
    <dbReference type="NCBI Taxonomy" id="2803861"/>
    <lineage>
        <taxon>Bacteria</taxon>
        <taxon>Bacillati</taxon>
        <taxon>Bacillota</taxon>
        <taxon>Clostridia</taxon>
        <taxon>Eubacteriales</taxon>
        <taxon>Clostridiaceae</taxon>
        <taxon>Clostridium</taxon>
    </lineage>
</organism>
<evidence type="ECO:0000259" key="4">
    <source>
        <dbReference type="Pfam" id="PF00122"/>
    </source>
</evidence>
<dbReference type="PANTHER" id="PTHR43743:SF1">
    <property type="entry name" value="POTASSIUM-TRANSPORTING ATPASE ATP-BINDING SUBUNIT"/>
    <property type="match status" value="1"/>
</dbReference>
<accession>A0ABS1TA39</accession>
<dbReference type="Gene3D" id="2.70.150.10">
    <property type="entry name" value="Calcium-transporting ATPase, cytoplasmic transduction domain A"/>
    <property type="match status" value="1"/>
</dbReference>
<comment type="caution">
    <text evidence="5">The sequence shown here is derived from an EMBL/GenBank/DDBJ whole genome shotgun (WGS) entry which is preliminary data.</text>
</comment>
<evidence type="ECO:0000256" key="2">
    <source>
        <dbReference type="ARBA" id="ARBA00022741"/>
    </source>
</evidence>
<dbReference type="EMBL" id="JAESWC010000002">
    <property type="protein sequence ID" value="MBL4935967.1"/>
    <property type="molecule type" value="Genomic_DNA"/>
</dbReference>
<dbReference type="Pfam" id="PF00122">
    <property type="entry name" value="E1-E2_ATPase"/>
    <property type="match status" value="1"/>
</dbReference>
<reference evidence="5 6" key="1">
    <citation type="submission" date="2021-01" db="EMBL/GenBank/DDBJ databases">
        <title>Genome public.</title>
        <authorList>
            <person name="Liu C."/>
            <person name="Sun Q."/>
        </authorList>
    </citation>
    <scope>NUCLEOTIDE SEQUENCE [LARGE SCALE GENOMIC DNA]</scope>
    <source>
        <strain evidence="5 6">YIM B02515</strain>
    </source>
</reference>
<keyword evidence="2" id="KW-0547">Nucleotide-binding</keyword>
<gene>
    <name evidence="5" type="ORF">JK636_09360</name>
</gene>
<proteinExistence type="predicted"/>
<comment type="subcellular location">
    <subcellularLocation>
        <location evidence="1">Membrane</location>
        <topology evidence="1">Multi-pass membrane protein</topology>
    </subcellularLocation>
</comment>
<sequence length="148" mass="15980">MNPIGGFKKIAIKLVQLINRNKSSGNSEYNTNKSLIVKCIDKNGKVSLVCSSSLKKGDIIEISEGEIIPCHGEIVEGVATVDESVITGESALVVREAGGEASFVTAGTKVVCSTIKVRALHTNKYVNKKEVIEDNKRVNSINFINFEV</sequence>
<name>A0ABS1TA39_9CLOT</name>
<evidence type="ECO:0000313" key="5">
    <source>
        <dbReference type="EMBL" id="MBL4935967.1"/>
    </source>
</evidence>
<dbReference type="InterPro" id="IPR006391">
    <property type="entry name" value="P-type_ATPase_bsu_IA"/>
</dbReference>
<evidence type="ECO:0000256" key="1">
    <source>
        <dbReference type="ARBA" id="ARBA00004141"/>
    </source>
</evidence>
<dbReference type="SUPFAM" id="SSF81653">
    <property type="entry name" value="Calcium ATPase, transduction domain A"/>
    <property type="match status" value="1"/>
</dbReference>
<dbReference type="InterPro" id="IPR008250">
    <property type="entry name" value="ATPase_P-typ_transduc_dom_A_sf"/>
</dbReference>
<evidence type="ECO:0000256" key="3">
    <source>
        <dbReference type="ARBA" id="ARBA00022840"/>
    </source>
</evidence>
<keyword evidence="3" id="KW-0067">ATP-binding</keyword>
<keyword evidence="6" id="KW-1185">Reference proteome</keyword>
<evidence type="ECO:0000313" key="6">
    <source>
        <dbReference type="Proteomes" id="UP000632377"/>
    </source>
</evidence>
<dbReference type="InterPro" id="IPR059000">
    <property type="entry name" value="ATPase_P-type_domA"/>
</dbReference>
<dbReference type="PANTHER" id="PTHR43743">
    <property type="entry name" value="POTASSIUM-TRANSPORTING ATPASE ATP-BINDING SUBUNIT"/>
    <property type="match status" value="1"/>
</dbReference>
<protein>
    <recommendedName>
        <fullName evidence="4">P-type ATPase A domain-containing protein</fullName>
    </recommendedName>
</protein>
<feature type="domain" description="P-type ATPase A" evidence="4">
    <location>
        <begin position="37"/>
        <end position="131"/>
    </location>
</feature>
<dbReference type="Proteomes" id="UP000632377">
    <property type="component" value="Unassembled WGS sequence"/>
</dbReference>
<dbReference type="RefSeq" id="WP_202748548.1">
    <property type="nucleotide sequence ID" value="NZ_JAESWC010000002.1"/>
</dbReference>